<feature type="region of interest" description="Disordered" evidence="1">
    <location>
        <begin position="15"/>
        <end position="42"/>
    </location>
</feature>
<dbReference type="OrthoDB" id="3035230at2759"/>
<dbReference type="EMBL" id="AACS02000012">
    <property type="protein sequence ID" value="EAU86603.1"/>
    <property type="molecule type" value="Genomic_DNA"/>
</dbReference>
<dbReference type="InParanoid" id="A8NP34"/>
<protein>
    <submittedName>
        <fullName evidence="2">Uncharacterized protein</fullName>
    </submittedName>
</protein>
<proteinExistence type="predicted"/>
<sequence length="709" mass="80349">MSTSPEDDFELVYISEGENTSSTHTAKVDGSSPASTNDDESRATLESKLIQQAATLRTVEPNFLKLNNAFQKTADRHKPFTHLLFHAKLPLKPDTTLFDFFLSHIPARHRAPHQCKACRRFINKYGNLCFVNEEDGSVVPFLWPHAVTALVPTLYQNAAREIRKLFENAKVESSDYRIATKGHQRLGRKKVSTKDAWTHLHVVLTDSVVDKAATNALTLNASVLMLQRILADNSLETVNRTLHYLQYKLPYATPHKPAVEWLQQLIVKLRDMRQAGAMARHNILHLYARKAWTGCLSSLRGGVVGELLGWVKEGYVISTIEARWNALANPHRYLRPTSDPTVSNIDQAQKVFEELGYTREDLMRYWVSTDEIPDCAFLWKDEGLWVAKSDQNAEIEGEGDEGEVFKALKKTIAGGKMGHNWESTTADDTGKRKVVNAWYDEDGELVVDLGSLSQEVKLKKEDAKDGTRAIQIPFRHFARTVLPKAVSLEIYLEDSERFAFFTRGAPGSKSPFVFDSVDPSNTMSWYYWKAATDVTKASLTPGWNRVNGITLFPHMWDYLTPGEALDWEAPNTATEAPHPTGDVEFYLRASRSVKKSKGGQPPAEKRKWIHSRHGARFLFCIDDAMEKERRALSLFPTAMKAAFHGARKTVEAFSNSESIVWPHEKSERRKQVGGLARRKEDWQDILVRVTTEDGETEKYQITAFDFYPT</sequence>
<dbReference type="Proteomes" id="UP000001861">
    <property type="component" value="Unassembled WGS sequence"/>
</dbReference>
<dbReference type="KEGG" id="cci:CC1G_07799"/>
<dbReference type="AlphaFoldDB" id="A8NP34"/>
<keyword evidence="3" id="KW-1185">Reference proteome</keyword>
<evidence type="ECO:0000313" key="2">
    <source>
        <dbReference type="EMBL" id="EAU86603.1"/>
    </source>
</evidence>
<accession>A8NP34</accession>
<evidence type="ECO:0000313" key="3">
    <source>
        <dbReference type="Proteomes" id="UP000001861"/>
    </source>
</evidence>
<dbReference type="eggNOG" id="ENOG502S38H">
    <property type="taxonomic scope" value="Eukaryota"/>
</dbReference>
<dbReference type="OMA" id="GPIFHAD"/>
<dbReference type="VEuPathDB" id="FungiDB:CC1G_07799"/>
<comment type="caution">
    <text evidence="2">The sequence shown here is derived from an EMBL/GenBank/DDBJ whole genome shotgun (WGS) entry which is preliminary data.</text>
</comment>
<gene>
    <name evidence="2" type="ORF">CC1G_07799</name>
</gene>
<dbReference type="RefSeq" id="XP_001835256.1">
    <property type="nucleotide sequence ID" value="XM_001835204.1"/>
</dbReference>
<dbReference type="GeneID" id="6011785"/>
<evidence type="ECO:0000256" key="1">
    <source>
        <dbReference type="SAM" id="MobiDB-lite"/>
    </source>
</evidence>
<name>A8NP34_COPC7</name>
<organism evidence="2 3">
    <name type="scientific">Coprinopsis cinerea (strain Okayama-7 / 130 / ATCC MYA-4618 / FGSC 9003)</name>
    <name type="common">Inky cap fungus</name>
    <name type="synonym">Hormographiella aspergillata</name>
    <dbReference type="NCBI Taxonomy" id="240176"/>
    <lineage>
        <taxon>Eukaryota</taxon>
        <taxon>Fungi</taxon>
        <taxon>Dikarya</taxon>
        <taxon>Basidiomycota</taxon>
        <taxon>Agaricomycotina</taxon>
        <taxon>Agaricomycetes</taxon>
        <taxon>Agaricomycetidae</taxon>
        <taxon>Agaricales</taxon>
        <taxon>Agaricineae</taxon>
        <taxon>Psathyrellaceae</taxon>
        <taxon>Coprinopsis</taxon>
    </lineage>
</organism>
<reference evidence="2 3" key="1">
    <citation type="journal article" date="2010" name="Proc. Natl. Acad. Sci. U.S.A.">
        <title>Insights into evolution of multicellular fungi from the assembled chromosomes of the mushroom Coprinopsis cinerea (Coprinus cinereus).</title>
        <authorList>
            <person name="Stajich J.E."/>
            <person name="Wilke S.K."/>
            <person name="Ahren D."/>
            <person name="Au C.H."/>
            <person name="Birren B.W."/>
            <person name="Borodovsky M."/>
            <person name="Burns C."/>
            <person name="Canback B."/>
            <person name="Casselton L.A."/>
            <person name="Cheng C.K."/>
            <person name="Deng J."/>
            <person name="Dietrich F.S."/>
            <person name="Fargo D.C."/>
            <person name="Farman M.L."/>
            <person name="Gathman A.C."/>
            <person name="Goldberg J."/>
            <person name="Guigo R."/>
            <person name="Hoegger P.J."/>
            <person name="Hooker J.B."/>
            <person name="Huggins A."/>
            <person name="James T.Y."/>
            <person name="Kamada T."/>
            <person name="Kilaru S."/>
            <person name="Kodira C."/>
            <person name="Kues U."/>
            <person name="Kupfer D."/>
            <person name="Kwan H.S."/>
            <person name="Lomsadze A."/>
            <person name="Li W."/>
            <person name="Lilly W.W."/>
            <person name="Ma L.J."/>
            <person name="Mackey A.J."/>
            <person name="Manning G."/>
            <person name="Martin F."/>
            <person name="Muraguchi H."/>
            <person name="Natvig D.O."/>
            <person name="Palmerini H."/>
            <person name="Ramesh M.A."/>
            <person name="Rehmeyer C.J."/>
            <person name="Roe B.A."/>
            <person name="Shenoy N."/>
            <person name="Stanke M."/>
            <person name="Ter-Hovhannisyan V."/>
            <person name="Tunlid A."/>
            <person name="Velagapudi R."/>
            <person name="Vision T.J."/>
            <person name="Zeng Q."/>
            <person name="Zolan M.E."/>
            <person name="Pukkila P.J."/>
        </authorList>
    </citation>
    <scope>NUCLEOTIDE SEQUENCE [LARGE SCALE GENOMIC DNA]</scope>
    <source>
        <strain evidence="3">Okayama-7 / 130 / ATCC MYA-4618 / FGSC 9003</strain>
    </source>
</reference>